<keyword evidence="1" id="KW-0472">Membrane</keyword>
<organism evidence="2 3">
    <name type="scientific">Pythium oligandrum</name>
    <name type="common">Mycoparasitic fungus</name>
    <dbReference type="NCBI Taxonomy" id="41045"/>
    <lineage>
        <taxon>Eukaryota</taxon>
        <taxon>Sar</taxon>
        <taxon>Stramenopiles</taxon>
        <taxon>Oomycota</taxon>
        <taxon>Peronosporomycetes</taxon>
        <taxon>Pythiales</taxon>
        <taxon>Pythiaceae</taxon>
        <taxon>Pythium</taxon>
    </lineage>
</organism>
<feature type="transmembrane region" description="Helical" evidence="1">
    <location>
        <begin position="311"/>
        <end position="330"/>
    </location>
</feature>
<feature type="transmembrane region" description="Helical" evidence="1">
    <location>
        <begin position="342"/>
        <end position="365"/>
    </location>
</feature>
<keyword evidence="1" id="KW-0812">Transmembrane</keyword>
<evidence type="ECO:0000313" key="3">
    <source>
        <dbReference type="Proteomes" id="UP000794436"/>
    </source>
</evidence>
<evidence type="ECO:0000313" key="2">
    <source>
        <dbReference type="EMBL" id="TMW67271.1"/>
    </source>
</evidence>
<dbReference type="PANTHER" id="PTHR21329:SF3">
    <property type="entry name" value="PHOSPHATIDYLINOSITOL N-ACETYLGLUCOSAMINYLTRANSFERASE SUBUNIT Q"/>
    <property type="match status" value="1"/>
</dbReference>
<feature type="transmembrane region" description="Helical" evidence="1">
    <location>
        <begin position="430"/>
        <end position="456"/>
    </location>
</feature>
<protein>
    <submittedName>
        <fullName evidence="2">Uncharacterized protein</fullName>
    </submittedName>
</protein>
<gene>
    <name evidence="2" type="ORF">Poli38472_012387</name>
</gene>
<evidence type="ECO:0000256" key="1">
    <source>
        <dbReference type="SAM" id="Phobius"/>
    </source>
</evidence>
<dbReference type="Pfam" id="PF05024">
    <property type="entry name" value="Gpi1"/>
    <property type="match status" value="1"/>
</dbReference>
<feature type="transmembrane region" description="Helical" evidence="1">
    <location>
        <begin position="257"/>
        <end position="278"/>
    </location>
</feature>
<accession>A0A8K1CRC7</accession>
<reference evidence="2" key="1">
    <citation type="submission" date="2019-03" db="EMBL/GenBank/DDBJ databases">
        <title>Long read genome sequence of the mycoparasitic Pythium oligandrum ATCC 38472 isolated from sugarbeet rhizosphere.</title>
        <authorList>
            <person name="Gaulin E."/>
        </authorList>
    </citation>
    <scope>NUCLEOTIDE SEQUENCE</scope>
    <source>
        <strain evidence="2">ATCC 38472_TT</strain>
    </source>
</reference>
<dbReference type="OrthoDB" id="70250at2759"/>
<dbReference type="PANTHER" id="PTHR21329">
    <property type="entry name" value="PHOSPHATIDYLINOSITOL N-ACETYLGLUCOSAMINYLTRANSFERASE SUBUNIT Q-RELATED"/>
    <property type="match status" value="1"/>
</dbReference>
<feature type="transmembrane region" description="Helical" evidence="1">
    <location>
        <begin position="385"/>
        <end position="409"/>
    </location>
</feature>
<dbReference type="Proteomes" id="UP000794436">
    <property type="component" value="Unassembled WGS sequence"/>
</dbReference>
<keyword evidence="1" id="KW-1133">Transmembrane helix</keyword>
<dbReference type="GO" id="GO:0005783">
    <property type="term" value="C:endoplasmic reticulum"/>
    <property type="evidence" value="ECO:0007669"/>
    <property type="project" value="TreeGrafter"/>
</dbReference>
<dbReference type="GO" id="GO:0016020">
    <property type="term" value="C:membrane"/>
    <property type="evidence" value="ECO:0007669"/>
    <property type="project" value="InterPro"/>
</dbReference>
<proteinExistence type="predicted"/>
<dbReference type="InterPro" id="IPR007720">
    <property type="entry name" value="PigQ/GPI1"/>
</dbReference>
<dbReference type="GO" id="GO:0006506">
    <property type="term" value="P:GPI anchor biosynthetic process"/>
    <property type="evidence" value="ECO:0007669"/>
    <property type="project" value="InterPro"/>
</dbReference>
<feature type="transmembrane region" description="Helical" evidence="1">
    <location>
        <begin position="468"/>
        <end position="488"/>
    </location>
</feature>
<sequence length="625" mass="69930">MVTTTTTVYWPQRRLQRVFKATGTANKEALYLLGFSVTERTFCVVDITEKRPERQFGAECIGRCHVNVSASVGASNELVVVYEERANWTPDEMDAHIRVMCTGGNAHCNVVLYDPELCQHGSLRRGLDSVDETSTTFRPLQQLCDYFDRTSTTKRSASSTLASAGEAVGYYSILLPFDVARALANAFDATLSVQIPQWSPLAAGANLKDYSQFLAVLIRQGSNIANLPRSFRYVYRSKKANQSNAAAPSYIGLWDTIVSLALDAIAGYFFSTLIFTYLSTQISTFVHPSMIYSSLREYIVWLMDAPAGFKLNLPLATIMGNGILLCLDLWEFLLESVLSHSLLETVMSTTWTSVVLKLLWTHMGLSLQLSLLSDVLGLVTWNSYWVYLYFTKLNAVQFALLGSLWKLFLGKKNNVLRKRVDSSEYDVNQLLIGTLMFTILSFLAATNSVFFVFFGLVRLGVWSMRTLLWLPIVLLRVLPFASVLYRVTHPRHYTGSIRLEAIPNQEATKSMSVSSIAPSKRRARDEADRQELRQFLSQLSTDARAERCAYFRVVTRPTGLGQVFSRLKEYQSEIGKRYNGKAVSQSCFFGARIAPVPLAVLFGDTLQSSEGGSTSHSPDTKSKTE</sequence>
<keyword evidence="3" id="KW-1185">Reference proteome</keyword>
<comment type="caution">
    <text evidence="2">The sequence shown here is derived from an EMBL/GenBank/DDBJ whole genome shotgun (WGS) entry which is preliminary data.</text>
</comment>
<dbReference type="AlphaFoldDB" id="A0A8K1CRC7"/>
<name>A0A8K1CRC7_PYTOL</name>
<dbReference type="EMBL" id="SPLM01000005">
    <property type="protein sequence ID" value="TMW67271.1"/>
    <property type="molecule type" value="Genomic_DNA"/>
</dbReference>